<keyword evidence="2" id="KW-1185">Reference proteome</keyword>
<dbReference type="AlphaFoldDB" id="U1GEQ4"/>
<dbReference type="OrthoDB" id="4160863at2759"/>
<dbReference type="RefSeq" id="XP_007803789.1">
    <property type="nucleotide sequence ID" value="XM_007805598.1"/>
</dbReference>
<dbReference type="EMBL" id="KE721304">
    <property type="protein sequence ID" value="ERF70583.1"/>
    <property type="molecule type" value="Genomic_DNA"/>
</dbReference>
<dbReference type="GeneID" id="19242759"/>
<accession>U1GEQ4</accession>
<dbReference type="Proteomes" id="UP000019373">
    <property type="component" value="Unassembled WGS sequence"/>
</dbReference>
<organism evidence="1 2">
    <name type="scientific">Endocarpon pusillum (strain Z07020 / HMAS-L-300199)</name>
    <name type="common">Lichen-forming fungus</name>
    <dbReference type="NCBI Taxonomy" id="1263415"/>
    <lineage>
        <taxon>Eukaryota</taxon>
        <taxon>Fungi</taxon>
        <taxon>Dikarya</taxon>
        <taxon>Ascomycota</taxon>
        <taxon>Pezizomycotina</taxon>
        <taxon>Eurotiomycetes</taxon>
        <taxon>Chaetothyriomycetidae</taxon>
        <taxon>Verrucariales</taxon>
        <taxon>Verrucariaceae</taxon>
        <taxon>Endocarpon</taxon>
    </lineage>
</organism>
<evidence type="ECO:0000313" key="1">
    <source>
        <dbReference type="EMBL" id="ERF70583.1"/>
    </source>
</evidence>
<reference evidence="2" key="1">
    <citation type="journal article" date="2014" name="BMC Genomics">
        <title>Genome characteristics reveal the impact of lichenization on lichen-forming fungus Endocarpon pusillum Hedwig (Verrucariales, Ascomycota).</title>
        <authorList>
            <person name="Wang Y.-Y."/>
            <person name="Liu B."/>
            <person name="Zhang X.-Y."/>
            <person name="Zhou Q.-M."/>
            <person name="Zhang T."/>
            <person name="Li H."/>
            <person name="Yu Y.-F."/>
            <person name="Zhang X.-L."/>
            <person name="Hao X.-Y."/>
            <person name="Wang M."/>
            <person name="Wang L."/>
            <person name="Wei J.-C."/>
        </authorList>
    </citation>
    <scope>NUCLEOTIDE SEQUENCE [LARGE SCALE GENOMIC DNA]</scope>
    <source>
        <strain evidence="2">Z07020 / HMAS-L-300199</strain>
    </source>
</reference>
<protein>
    <submittedName>
        <fullName evidence="1">Uncharacterized protein</fullName>
    </submittedName>
</protein>
<evidence type="ECO:0000313" key="2">
    <source>
        <dbReference type="Proteomes" id="UP000019373"/>
    </source>
</evidence>
<name>U1GEQ4_ENDPU</name>
<proteinExistence type="predicted"/>
<gene>
    <name evidence="1" type="ORF">EPUS_07880</name>
</gene>
<sequence>MGNRPISANPRLWQCLPAEKQYMLEGALEFRRLEEQIATLEGARDKESIRSRKALYNEKRRLEDQELRDWQKRQPIKYDDPLGYHQAIFDQA</sequence>
<dbReference type="HOGENOM" id="CLU_2413259_0_0_1"/>